<dbReference type="InterPro" id="IPR052415">
    <property type="entry name" value="Diphthine_MTase"/>
</dbReference>
<evidence type="ECO:0000313" key="10">
    <source>
        <dbReference type="EMBL" id="ULU03122.1"/>
    </source>
</evidence>
<dbReference type="SUPFAM" id="SSF50978">
    <property type="entry name" value="WD40 repeat-like"/>
    <property type="match status" value="1"/>
</dbReference>
<dbReference type="Gene3D" id="2.130.10.10">
    <property type="entry name" value="YVTN repeat-like/Quinoprotein amine dehydrogenase"/>
    <property type="match status" value="1"/>
</dbReference>
<reference evidence="10 11" key="1">
    <citation type="submission" date="2022-05" db="EMBL/GenBank/DDBJ databases">
        <title>Chromosome-level reference genomes for two strains of Caenorhabditis briggsae: an improved platform for comparative genomics.</title>
        <authorList>
            <person name="Stevens L."/>
            <person name="Andersen E.C."/>
        </authorList>
    </citation>
    <scope>NUCLEOTIDE SEQUENCE [LARGE SCALE GENOMIC DNA]</scope>
    <source>
        <strain evidence="10">QX1410_ONT</strain>
        <tissue evidence="10">Whole-organism</tissue>
    </source>
</reference>
<dbReference type="PROSITE" id="PS00678">
    <property type="entry name" value="WD_REPEATS_1"/>
    <property type="match status" value="1"/>
</dbReference>
<keyword evidence="3" id="KW-0677">Repeat</keyword>
<keyword evidence="4" id="KW-0378">Hydrolase</keyword>
<dbReference type="AlphaFoldDB" id="A0AAE9DFU7"/>
<gene>
    <name evidence="10" type="ORF">L3Y34_002599</name>
</gene>
<comment type="pathway">
    <text evidence="1">Protein modification; peptidyl-diphthamide biosynthesis.</text>
</comment>
<dbReference type="PROSITE" id="PS50082">
    <property type="entry name" value="WD_REPEATS_2"/>
    <property type="match status" value="1"/>
</dbReference>
<dbReference type="EMBL" id="CP090893">
    <property type="protein sequence ID" value="ULU03122.1"/>
    <property type="molecule type" value="Genomic_DNA"/>
</dbReference>
<evidence type="ECO:0000256" key="6">
    <source>
        <dbReference type="ARBA" id="ARBA00039131"/>
    </source>
</evidence>
<accession>A0AAE9DFU7</accession>
<dbReference type="PROSITE" id="PS50294">
    <property type="entry name" value="WD_REPEATS_REGION"/>
    <property type="match status" value="1"/>
</dbReference>
<comment type="similarity">
    <text evidence="5">Belongs to the DPH7 family.</text>
</comment>
<dbReference type="PANTHER" id="PTHR46042">
    <property type="entry name" value="DIPHTHINE METHYLTRANSFERASE"/>
    <property type="match status" value="1"/>
</dbReference>
<comment type="catalytic activity">
    <reaction evidence="7">
        <text>diphthine methyl ester-[translation elongation factor 2] + H2O = diphthine-[translation elongation factor 2] + methanol + H(+)</text>
        <dbReference type="Rhea" id="RHEA:42656"/>
        <dbReference type="Rhea" id="RHEA-COMP:10172"/>
        <dbReference type="Rhea" id="RHEA-COMP:10173"/>
        <dbReference type="ChEBI" id="CHEBI:15377"/>
        <dbReference type="ChEBI" id="CHEBI:15378"/>
        <dbReference type="ChEBI" id="CHEBI:17790"/>
        <dbReference type="ChEBI" id="CHEBI:79005"/>
        <dbReference type="ChEBI" id="CHEBI:82696"/>
        <dbReference type="EC" id="3.1.1.97"/>
    </reaction>
</comment>
<sequence>MPKTVKLSSRPAFGRRIPDATSSDTPRVCVSTYLLDPSSDTRSGSLCILKAEKNQDLVLENEISTSAGVFRFDFRNPSTVVAALTNGSLVVQKIEEPTSSETTPVSSDMLLDLGLSDSSLTITTDNKGHAYLVDLNTSLIVATWLAHSLPYVPGEGCEVWSCSVTPDAQTVVTGGEDGSMKLWDARSKTQISQSKIFGAGVVFVDFPAENRAENQIYTGSYDENLRVFDRRNLKTVLKEKKLPGGVWNIEQDDKEQQLCVSCMYGGYSILNSESLDVVYENRDVGKNLLYGATRISRNSTIFCTFNDYLVVLDEF</sequence>
<evidence type="ECO:0000256" key="9">
    <source>
        <dbReference type="SAM" id="MobiDB-lite"/>
    </source>
</evidence>
<dbReference type="GO" id="GO:0061685">
    <property type="term" value="F:diphthine methylesterase activity"/>
    <property type="evidence" value="ECO:0007669"/>
    <property type="project" value="UniProtKB-EC"/>
</dbReference>
<dbReference type="PANTHER" id="PTHR46042:SF1">
    <property type="entry name" value="DIPHTHINE METHYLTRANSFERASE"/>
    <property type="match status" value="1"/>
</dbReference>
<evidence type="ECO:0000256" key="7">
    <source>
        <dbReference type="ARBA" id="ARBA00047551"/>
    </source>
</evidence>
<dbReference type="SMART" id="SM00320">
    <property type="entry name" value="WD40"/>
    <property type="match status" value="2"/>
</dbReference>
<evidence type="ECO:0000256" key="2">
    <source>
        <dbReference type="ARBA" id="ARBA00022574"/>
    </source>
</evidence>
<evidence type="ECO:0000256" key="5">
    <source>
        <dbReference type="ARBA" id="ARBA00038092"/>
    </source>
</evidence>
<feature type="region of interest" description="Disordered" evidence="9">
    <location>
        <begin position="1"/>
        <end position="22"/>
    </location>
</feature>
<dbReference type="OMA" id="SYDQHIR"/>
<evidence type="ECO:0000256" key="3">
    <source>
        <dbReference type="ARBA" id="ARBA00022737"/>
    </source>
</evidence>
<protein>
    <recommendedName>
        <fullName evidence="6">methylated diphthine methylhydrolase</fullName>
        <ecNumber evidence="6">3.1.1.97</ecNumber>
    </recommendedName>
</protein>
<dbReference type="Proteomes" id="UP000827892">
    <property type="component" value="Chromosome III"/>
</dbReference>
<dbReference type="InterPro" id="IPR015943">
    <property type="entry name" value="WD40/YVTN_repeat-like_dom_sf"/>
</dbReference>
<dbReference type="InterPro" id="IPR001680">
    <property type="entry name" value="WD40_rpt"/>
</dbReference>
<evidence type="ECO:0000256" key="4">
    <source>
        <dbReference type="ARBA" id="ARBA00022801"/>
    </source>
</evidence>
<keyword evidence="2 8" id="KW-0853">WD repeat</keyword>
<evidence type="ECO:0000256" key="8">
    <source>
        <dbReference type="PROSITE-ProRule" id="PRU00221"/>
    </source>
</evidence>
<organism evidence="10 11">
    <name type="scientific">Caenorhabditis briggsae</name>
    <dbReference type="NCBI Taxonomy" id="6238"/>
    <lineage>
        <taxon>Eukaryota</taxon>
        <taxon>Metazoa</taxon>
        <taxon>Ecdysozoa</taxon>
        <taxon>Nematoda</taxon>
        <taxon>Chromadorea</taxon>
        <taxon>Rhabditida</taxon>
        <taxon>Rhabditina</taxon>
        <taxon>Rhabditomorpha</taxon>
        <taxon>Rhabditoidea</taxon>
        <taxon>Rhabditidae</taxon>
        <taxon>Peloderinae</taxon>
        <taxon>Caenorhabditis</taxon>
    </lineage>
</organism>
<evidence type="ECO:0000313" key="11">
    <source>
        <dbReference type="Proteomes" id="UP000827892"/>
    </source>
</evidence>
<dbReference type="InterPro" id="IPR019775">
    <property type="entry name" value="WD40_repeat_CS"/>
</dbReference>
<dbReference type="Pfam" id="PF00400">
    <property type="entry name" value="WD40"/>
    <property type="match status" value="1"/>
</dbReference>
<evidence type="ECO:0000256" key="1">
    <source>
        <dbReference type="ARBA" id="ARBA00005156"/>
    </source>
</evidence>
<dbReference type="EC" id="3.1.1.97" evidence="6"/>
<name>A0AAE9DFU7_CAEBR</name>
<feature type="repeat" description="WD" evidence="8">
    <location>
        <begin position="152"/>
        <end position="193"/>
    </location>
</feature>
<proteinExistence type="inferred from homology"/>
<dbReference type="InterPro" id="IPR036322">
    <property type="entry name" value="WD40_repeat_dom_sf"/>
</dbReference>